<dbReference type="Proteomes" id="UP000194546">
    <property type="component" value="Unassembled WGS sequence"/>
</dbReference>
<evidence type="ECO:0000259" key="3">
    <source>
        <dbReference type="Pfam" id="PF03070"/>
    </source>
</evidence>
<dbReference type="UniPathway" id="UPA00060"/>
<dbReference type="InterPro" id="IPR050967">
    <property type="entry name" value="Thiamine_Salvage_TenA"/>
</dbReference>
<feature type="domain" description="Thiaminase-2/PQQC" evidence="3">
    <location>
        <begin position="16"/>
        <end position="213"/>
    </location>
</feature>
<keyword evidence="1" id="KW-0378">Hydrolase</keyword>
<dbReference type="PIRSF" id="PIRSF003170">
    <property type="entry name" value="Pet18p"/>
    <property type="match status" value="1"/>
</dbReference>
<comment type="catalytic activity">
    <reaction evidence="1">
        <text>4-amino-5-aminomethyl-2-methylpyrimidine + H2O = 4-amino-5-hydroxymethyl-2-methylpyrimidine + NH4(+)</text>
        <dbReference type="Rhea" id="RHEA:31799"/>
        <dbReference type="ChEBI" id="CHEBI:15377"/>
        <dbReference type="ChEBI" id="CHEBI:16892"/>
        <dbReference type="ChEBI" id="CHEBI:28938"/>
        <dbReference type="ChEBI" id="CHEBI:63416"/>
        <dbReference type="EC" id="3.5.99.2"/>
    </reaction>
</comment>
<protein>
    <recommendedName>
        <fullName evidence="1">Aminopyrimidine aminohydrolase</fullName>
        <ecNumber evidence="1">3.5.99.2</ecNumber>
    </recommendedName>
</protein>
<dbReference type="GO" id="GO:0009229">
    <property type="term" value="P:thiamine diphosphate biosynthetic process"/>
    <property type="evidence" value="ECO:0007669"/>
    <property type="project" value="UniProtKB-UniPathway"/>
</dbReference>
<dbReference type="InterPro" id="IPR026285">
    <property type="entry name" value="TenA_E"/>
</dbReference>
<dbReference type="CDD" id="cd19358">
    <property type="entry name" value="TenA_E_Spr0628-like"/>
    <property type="match status" value="1"/>
</dbReference>
<proteinExistence type="inferred from homology"/>
<comment type="similarity">
    <text evidence="1">Belongs to the TenA family.</text>
</comment>
<dbReference type="EC" id="3.5.99.2" evidence="1"/>
<keyword evidence="1" id="KW-0784">Thiamine biosynthesis</keyword>
<dbReference type="Pfam" id="PF03070">
    <property type="entry name" value="TENA_THI-4"/>
    <property type="match status" value="1"/>
</dbReference>
<evidence type="ECO:0000256" key="1">
    <source>
        <dbReference type="PIRNR" id="PIRNR003170"/>
    </source>
</evidence>
<gene>
    <name evidence="4" type="ORF">PAMC26510_32155</name>
</gene>
<dbReference type="SUPFAM" id="SSF48613">
    <property type="entry name" value="Heme oxygenase-like"/>
    <property type="match status" value="1"/>
</dbReference>
<evidence type="ECO:0000313" key="4">
    <source>
        <dbReference type="EMBL" id="OTP67102.1"/>
    </source>
</evidence>
<reference evidence="4 5" key="1">
    <citation type="submission" date="2017-03" db="EMBL/GenBank/DDBJ databases">
        <title>Genome analysis of strain PAMC 26510.</title>
        <authorList>
            <person name="Oh H.-M."/>
            <person name="Yang J.-A."/>
        </authorList>
    </citation>
    <scope>NUCLEOTIDE SEQUENCE [LARGE SCALE GENOMIC DNA]</scope>
    <source>
        <strain evidence="4 5">PAMC 26510</strain>
    </source>
</reference>
<accession>A0A242M873</accession>
<dbReference type="AlphaFoldDB" id="A0A242M873"/>
<sequence>MELQSHSDQLRAKNLALWNEMQAHAFVEDIKNDSLAKNVFHNYLRYEHLFVETAITIFGYALVKAPDLGRKRWLSGVLHALSTEQIPYFEAVFDALDVRPVSDLDTLPARVVAFNSGMLEIAANGSYHDVVVAMMCAEWMYAEWCQAAARTHIADPNVRAWVLLHTDIAFLNQAAWLKNEIDTLPAAEFDFGRANEIFSKALSLEIGFHSAAYE</sequence>
<comment type="catalytic activity">
    <reaction evidence="1">
        <text>thiamine + H2O = 5-(2-hydroxyethyl)-4-methylthiazole + 4-amino-5-hydroxymethyl-2-methylpyrimidine + H(+)</text>
        <dbReference type="Rhea" id="RHEA:17509"/>
        <dbReference type="ChEBI" id="CHEBI:15377"/>
        <dbReference type="ChEBI" id="CHEBI:15378"/>
        <dbReference type="ChEBI" id="CHEBI:16892"/>
        <dbReference type="ChEBI" id="CHEBI:17957"/>
        <dbReference type="ChEBI" id="CHEBI:18385"/>
        <dbReference type="EC" id="3.5.99.2"/>
    </reaction>
</comment>
<name>A0A242M873_CABSO</name>
<evidence type="ECO:0000256" key="2">
    <source>
        <dbReference type="PIRSR" id="PIRSR003170-1"/>
    </source>
</evidence>
<dbReference type="Gene3D" id="1.20.910.10">
    <property type="entry name" value="Heme oxygenase-like"/>
    <property type="match status" value="1"/>
</dbReference>
<dbReference type="InterPro" id="IPR016084">
    <property type="entry name" value="Haem_Oase-like_multi-hlx"/>
</dbReference>
<comment type="pathway">
    <text evidence="1">Cofactor biosynthesis; thiamine diphosphate biosynthesis.</text>
</comment>
<organism evidence="4 5">
    <name type="scientific">Caballeronia sordidicola</name>
    <name type="common">Burkholderia sordidicola</name>
    <dbReference type="NCBI Taxonomy" id="196367"/>
    <lineage>
        <taxon>Bacteria</taxon>
        <taxon>Pseudomonadati</taxon>
        <taxon>Pseudomonadota</taxon>
        <taxon>Betaproteobacteria</taxon>
        <taxon>Burkholderiales</taxon>
        <taxon>Burkholderiaceae</taxon>
        <taxon>Caballeronia</taxon>
    </lineage>
</organism>
<dbReference type="GO" id="GO:0009228">
    <property type="term" value="P:thiamine biosynthetic process"/>
    <property type="evidence" value="ECO:0007669"/>
    <property type="project" value="UniProtKB-KW"/>
</dbReference>
<dbReference type="PANTHER" id="PTHR43198:SF2">
    <property type="entry name" value="SI:CH1073-67J19.1-RELATED"/>
    <property type="match status" value="1"/>
</dbReference>
<dbReference type="PANTHER" id="PTHR43198">
    <property type="entry name" value="BIFUNCTIONAL TH2 PROTEIN"/>
    <property type="match status" value="1"/>
</dbReference>
<dbReference type="GO" id="GO:0050334">
    <property type="term" value="F:thiaminase activity"/>
    <property type="evidence" value="ECO:0007669"/>
    <property type="project" value="UniProtKB-UniRule"/>
</dbReference>
<dbReference type="InterPro" id="IPR004305">
    <property type="entry name" value="Thiaminase-2/PQQC"/>
</dbReference>
<comment type="function">
    <text evidence="1">Catalyzes an amino-pyrimidine hydrolysis reaction at the C5' of the pyrimidine moiety of thiamine compounds, a reaction that is part of a thiamine salvage pathway. Thus, catalyzes the conversion of 4-amino-5-aminomethyl-2-methylpyrimidine to 4-amino-5-hydroxymethyl-2-methylpyrimidine (HMP).</text>
</comment>
<dbReference type="GO" id="GO:0005829">
    <property type="term" value="C:cytosol"/>
    <property type="evidence" value="ECO:0007669"/>
    <property type="project" value="TreeGrafter"/>
</dbReference>
<comment type="caution">
    <text evidence="4">The sequence shown here is derived from an EMBL/GenBank/DDBJ whole genome shotgun (WGS) entry which is preliminary data.</text>
</comment>
<dbReference type="EMBL" id="NBTY01000198">
    <property type="protein sequence ID" value="OTP67102.1"/>
    <property type="molecule type" value="Genomic_DNA"/>
</dbReference>
<evidence type="ECO:0000313" key="5">
    <source>
        <dbReference type="Proteomes" id="UP000194546"/>
    </source>
</evidence>
<feature type="active site" description="Proton donor" evidence="2">
    <location>
        <position position="205"/>
    </location>
</feature>